<organism evidence="2 3">
    <name type="scientific">Trichinella papuae</name>
    <dbReference type="NCBI Taxonomy" id="268474"/>
    <lineage>
        <taxon>Eukaryota</taxon>
        <taxon>Metazoa</taxon>
        <taxon>Ecdysozoa</taxon>
        <taxon>Nematoda</taxon>
        <taxon>Enoplea</taxon>
        <taxon>Dorylaimia</taxon>
        <taxon>Trichinellida</taxon>
        <taxon>Trichinellidae</taxon>
        <taxon>Trichinella</taxon>
    </lineage>
</organism>
<feature type="transmembrane region" description="Helical" evidence="1">
    <location>
        <begin position="190"/>
        <end position="212"/>
    </location>
</feature>
<keyword evidence="1" id="KW-1133">Transmembrane helix</keyword>
<dbReference type="OrthoDB" id="10476390at2759"/>
<reference evidence="2 3" key="1">
    <citation type="submission" date="2015-01" db="EMBL/GenBank/DDBJ databases">
        <title>Evolution of Trichinella species and genotypes.</title>
        <authorList>
            <person name="Korhonen P.K."/>
            <person name="Edoardo P."/>
            <person name="Giuseppe L.R."/>
            <person name="Gasser R.B."/>
        </authorList>
    </citation>
    <scope>NUCLEOTIDE SEQUENCE [LARGE SCALE GENOMIC DNA]</scope>
    <source>
        <strain evidence="2">ISS1980</strain>
    </source>
</reference>
<gene>
    <name evidence="2" type="ORF">T10_13595</name>
</gene>
<protein>
    <submittedName>
        <fullName evidence="2">Uncharacterized protein</fullName>
    </submittedName>
</protein>
<evidence type="ECO:0000313" key="3">
    <source>
        <dbReference type="Proteomes" id="UP000054843"/>
    </source>
</evidence>
<dbReference type="EMBL" id="JYDO01000021">
    <property type="protein sequence ID" value="KRZ77211.1"/>
    <property type="molecule type" value="Genomic_DNA"/>
</dbReference>
<keyword evidence="3" id="KW-1185">Reference proteome</keyword>
<keyword evidence="1" id="KW-0812">Transmembrane</keyword>
<name>A0A0V1MZM7_9BILA</name>
<evidence type="ECO:0000313" key="2">
    <source>
        <dbReference type="EMBL" id="KRZ77211.1"/>
    </source>
</evidence>
<keyword evidence="1" id="KW-0472">Membrane</keyword>
<proteinExistence type="predicted"/>
<comment type="caution">
    <text evidence="2">The sequence shown here is derived from an EMBL/GenBank/DDBJ whole genome shotgun (WGS) entry which is preliminary data.</text>
</comment>
<sequence length="248" mass="27267">MRLPIKSTVYQFVPEDQGRAGIGEMSKAKGPKTKAEVRPNASVETSNSKCTIERGASQFEAEIICSTFIYGNIYMLSPVEAKIIVLWTLFSRTVRSSLSALVCDSDRNNTNGSAVVHLTPTTAWCYVDERICRQPSSILFSVAHVFESNCLSLSVVNRLGTPKRAIQLLKKVRAIVVAMMSRTGQTLGHLVNLLIAATEILLAVNVYVAVFWRVGGWFSPKSIQRHGHLCPATHIIPGCDKRASMDIT</sequence>
<dbReference type="Proteomes" id="UP000054843">
    <property type="component" value="Unassembled WGS sequence"/>
</dbReference>
<dbReference type="AlphaFoldDB" id="A0A0V1MZM7"/>
<accession>A0A0V1MZM7</accession>
<evidence type="ECO:0000256" key="1">
    <source>
        <dbReference type="SAM" id="Phobius"/>
    </source>
</evidence>